<dbReference type="AlphaFoldDB" id="A0A327XBI5"/>
<reference evidence="2 4" key="1">
    <citation type="journal article" date="2018" name="Front. Microbiol.">
        <title>Genome-Based Analysis Reveals the Taxonomy and Diversity of the Family Idiomarinaceae.</title>
        <authorList>
            <person name="Liu Y."/>
            <person name="Lai Q."/>
            <person name="Shao Z."/>
        </authorList>
    </citation>
    <scope>NUCLEOTIDE SEQUENCE [LARGE SCALE GENOMIC DNA]</scope>
    <source>
        <strain evidence="2 4">CF12-14</strain>
    </source>
</reference>
<dbReference type="EMBL" id="PIPK01000001">
    <property type="protein sequence ID" value="RUO28432.1"/>
    <property type="molecule type" value="Genomic_DNA"/>
</dbReference>
<evidence type="ECO:0000313" key="2">
    <source>
        <dbReference type="EMBL" id="RUO28432.1"/>
    </source>
</evidence>
<dbReference type="OrthoDB" id="8433085at2"/>
<dbReference type="RefSeq" id="WP_111568087.1">
    <property type="nucleotide sequence ID" value="NZ_PIPK01000001.1"/>
</dbReference>
<dbReference type="Proteomes" id="UP000287865">
    <property type="component" value="Unassembled WGS sequence"/>
</dbReference>
<dbReference type="EMBL" id="QLMD01000001">
    <property type="protein sequence ID" value="RAK01606.1"/>
    <property type="molecule type" value="Genomic_DNA"/>
</dbReference>
<comment type="caution">
    <text evidence="1">The sequence shown here is derived from an EMBL/GenBank/DDBJ whole genome shotgun (WGS) entry which is preliminary data.</text>
</comment>
<dbReference type="Proteomes" id="UP000249203">
    <property type="component" value="Unassembled WGS sequence"/>
</dbReference>
<organism evidence="1 3">
    <name type="scientific">Aliidiomarina maris</name>
    <dbReference type="NCBI Taxonomy" id="531312"/>
    <lineage>
        <taxon>Bacteria</taxon>
        <taxon>Pseudomonadati</taxon>
        <taxon>Pseudomonadota</taxon>
        <taxon>Gammaproteobacteria</taxon>
        <taxon>Alteromonadales</taxon>
        <taxon>Idiomarinaceae</taxon>
        <taxon>Aliidiomarina</taxon>
    </lineage>
</organism>
<name>A0A327XBI5_9GAMM</name>
<protein>
    <submittedName>
        <fullName evidence="1">Uncharacterized protein</fullName>
    </submittedName>
</protein>
<keyword evidence="4" id="KW-1185">Reference proteome</keyword>
<sequence>MNNKMLQTMRTINQNPPREHVVMLAGGLNLSSATQQIPDGECLQLDNYEINVQGNYQSLSGFERYDGRLSPSKAIAPHGPYPDDESELQDLLDARENLREQIQPVPGAGPIRGVFYLFNRCFAFRDSEDGEQLNLYGDSPVGWQLVQTPTLRPGGYLRWRFLNFPDRASKEVIGVDGVNHGFIFDGQTFTQIINEGMEEDDSPIAVEVLTSDIVVFGYRRGSIQFSGMGDPFQWDVGDGAGEIRVVDEIQEIALQANDTCAVFCHNRTYVLYGRTPPEFRMTNLNTNTGATAGTVQTIGDSVFVDDRGMTRLSRVKAFGNFAMVNMSAKVDPVLNTYRNRIKCSTVIREKNQYRLFFDDGRGLICTFAGEEPLGFSNFSLGEGRVAACSSSAETSEGKEVVFIGAENGFVYQLERGTSLDGLPIDTTIRTAFSFFGPQLYGLRKRLTRFTLEIKAVEQFGMWVQPDFDYSSPFAPSNPLVQQVVIGGTGGYWDEAIYDQSYWSSAVVQRASFYANGVGENVSIFCRTESSHASPHSITSIVHRFIPLALRR</sequence>
<evidence type="ECO:0000313" key="3">
    <source>
        <dbReference type="Proteomes" id="UP000249203"/>
    </source>
</evidence>
<evidence type="ECO:0000313" key="1">
    <source>
        <dbReference type="EMBL" id="RAK01606.1"/>
    </source>
</evidence>
<accession>A0A327XBI5</accession>
<evidence type="ECO:0000313" key="4">
    <source>
        <dbReference type="Proteomes" id="UP000287865"/>
    </source>
</evidence>
<reference evidence="1 3" key="2">
    <citation type="submission" date="2018-06" db="EMBL/GenBank/DDBJ databases">
        <title>Genomic Encyclopedia of Type Strains, Phase III (KMG-III): the genomes of soil and plant-associated and newly described type strains.</title>
        <authorList>
            <person name="Whitman W."/>
        </authorList>
    </citation>
    <scope>NUCLEOTIDE SEQUENCE [LARGE SCALE GENOMIC DNA]</scope>
    <source>
        <strain evidence="1 3">CGMCC 1.15366</strain>
    </source>
</reference>
<gene>
    <name evidence="1" type="ORF">B0I24_101229</name>
    <name evidence="2" type="ORF">CWE07_01095</name>
</gene>
<proteinExistence type="predicted"/>